<evidence type="ECO:0000313" key="1">
    <source>
        <dbReference type="EMBL" id="KAK4500757.1"/>
    </source>
</evidence>
<proteinExistence type="predicted"/>
<dbReference type="CDD" id="cd09917">
    <property type="entry name" value="F-box_SF"/>
    <property type="match status" value="1"/>
</dbReference>
<comment type="caution">
    <text evidence="1">The sequence shown here is derived from an EMBL/GenBank/DDBJ whole genome shotgun (WGS) entry which is preliminary data.</text>
</comment>
<gene>
    <name evidence="1" type="ORF">PRZ48_008947</name>
</gene>
<reference evidence="1 2" key="1">
    <citation type="journal article" date="2023" name="G3 (Bethesda)">
        <title>A chromosome-level genome assembly of Zasmidium syzygii isolated from banana leaves.</title>
        <authorList>
            <person name="van Westerhoven A.C."/>
            <person name="Mehrabi R."/>
            <person name="Talebi R."/>
            <person name="Steentjes M.B.F."/>
            <person name="Corcolon B."/>
            <person name="Chong P.A."/>
            <person name="Kema G.H.J."/>
            <person name="Seidl M.F."/>
        </authorList>
    </citation>
    <scope>NUCLEOTIDE SEQUENCE [LARGE SCALE GENOMIC DNA]</scope>
    <source>
        <strain evidence="1 2">P124</strain>
    </source>
</reference>
<evidence type="ECO:0008006" key="3">
    <source>
        <dbReference type="Google" id="ProtNLM"/>
    </source>
</evidence>
<keyword evidence="2" id="KW-1185">Reference proteome</keyword>
<dbReference type="SUPFAM" id="SSF81383">
    <property type="entry name" value="F-box domain"/>
    <property type="match status" value="1"/>
</dbReference>
<dbReference type="InterPro" id="IPR036047">
    <property type="entry name" value="F-box-like_dom_sf"/>
</dbReference>
<sequence length="284" mass="32676">MAAARALSLPELLEGVFALLPNSDVLRLQAVNHTWQKTVQDSPLLKHKLFLPSNFISLPSSDSSPPVTFNPLFPHKKQYTFMGLEDEILPHFHHVNWAEPFQSLSKKWRYGYEERVGGKQIDAWFHISPTTPDKIMSLRQCIPLSAQAMYLSRSDSLTHICLEYYMESYIDTRTSRAFKAVGIELKKVVTVTAIATVTPSTFGELLLVCEEMIGDQPLCDPSIRMEMLGPMRTIPPSRFSSEIREKLVGQEPWYWFYLQREDQKGAFRRKVKMAARWVSGIWHK</sequence>
<evidence type="ECO:0000313" key="2">
    <source>
        <dbReference type="Proteomes" id="UP001305779"/>
    </source>
</evidence>
<dbReference type="EMBL" id="JAXOVC010000006">
    <property type="protein sequence ID" value="KAK4500757.1"/>
    <property type="molecule type" value="Genomic_DNA"/>
</dbReference>
<dbReference type="Proteomes" id="UP001305779">
    <property type="component" value="Unassembled WGS sequence"/>
</dbReference>
<accession>A0ABR0EH09</accession>
<name>A0ABR0EH09_ZASCE</name>
<organism evidence="1 2">
    <name type="scientific">Zasmidium cellare</name>
    <name type="common">Wine cellar mold</name>
    <name type="synonym">Racodium cellare</name>
    <dbReference type="NCBI Taxonomy" id="395010"/>
    <lineage>
        <taxon>Eukaryota</taxon>
        <taxon>Fungi</taxon>
        <taxon>Dikarya</taxon>
        <taxon>Ascomycota</taxon>
        <taxon>Pezizomycotina</taxon>
        <taxon>Dothideomycetes</taxon>
        <taxon>Dothideomycetidae</taxon>
        <taxon>Mycosphaerellales</taxon>
        <taxon>Mycosphaerellaceae</taxon>
        <taxon>Zasmidium</taxon>
    </lineage>
</organism>
<protein>
    <recommendedName>
        <fullName evidence="3">F-box domain-containing protein</fullName>
    </recommendedName>
</protein>